<dbReference type="STRING" id="246404.A0A507FK82"/>
<dbReference type="CDD" id="cd07302">
    <property type="entry name" value="CHD"/>
    <property type="match status" value="1"/>
</dbReference>
<evidence type="ECO:0000256" key="3">
    <source>
        <dbReference type="SAM" id="MobiDB-lite"/>
    </source>
</evidence>
<gene>
    <name evidence="5" type="ORF">CcCBS67573_g02995</name>
</gene>
<dbReference type="InterPro" id="IPR029787">
    <property type="entry name" value="Nucleotide_cyclase"/>
</dbReference>
<feature type="compositionally biased region" description="Basic and acidic residues" evidence="3">
    <location>
        <begin position="213"/>
        <end position="233"/>
    </location>
</feature>
<feature type="repeat" description="ARM" evidence="1">
    <location>
        <begin position="322"/>
        <end position="351"/>
    </location>
</feature>
<dbReference type="OrthoDB" id="60033at2759"/>
<dbReference type="Gene3D" id="3.30.450.40">
    <property type="match status" value="2"/>
</dbReference>
<dbReference type="PANTHER" id="PTHR43155:SF2">
    <property type="entry name" value="CYCLIC DI-GMP PHOSPHODIESTERASE PA4108"/>
    <property type="match status" value="1"/>
</dbReference>
<dbReference type="InterPro" id="IPR019734">
    <property type="entry name" value="TPR_rpt"/>
</dbReference>
<reference evidence="5 6" key="1">
    <citation type="journal article" date="2019" name="Sci. Rep.">
        <title>Comparative genomics of chytrid fungi reveal insights into the obligate biotrophic and pathogenic lifestyle of Synchytrium endobioticum.</title>
        <authorList>
            <person name="van de Vossenberg B.T.L.H."/>
            <person name="Warris S."/>
            <person name="Nguyen H.D.T."/>
            <person name="van Gent-Pelzer M.P.E."/>
            <person name="Joly D.L."/>
            <person name="van de Geest H.C."/>
            <person name="Bonants P.J.M."/>
            <person name="Smith D.S."/>
            <person name="Levesque C.A."/>
            <person name="van der Lee T.A.J."/>
        </authorList>
    </citation>
    <scope>NUCLEOTIDE SEQUENCE [LARGE SCALE GENOMIC DNA]</scope>
    <source>
        <strain evidence="5 6">CBS 675.73</strain>
    </source>
</reference>
<dbReference type="SUPFAM" id="SSF55781">
    <property type="entry name" value="GAF domain-like"/>
    <property type="match status" value="2"/>
</dbReference>
<proteinExistence type="predicted"/>
<evidence type="ECO:0000256" key="1">
    <source>
        <dbReference type="PROSITE-ProRule" id="PRU00259"/>
    </source>
</evidence>
<organism evidence="5 6">
    <name type="scientific">Chytriomyces confervae</name>
    <dbReference type="NCBI Taxonomy" id="246404"/>
    <lineage>
        <taxon>Eukaryota</taxon>
        <taxon>Fungi</taxon>
        <taxon>Fungi incertae sedis</taxon>
        <taxon>Chytridiomycota</taxon>
        <taxon>Chytridiomycota incertae sedis</taxon>
        <taxon>Chytridiomycetes</taxon>
        <taxon>Chytridiales</taxon>
        <taxon>Chytriomycetaceae</taxon>
        <taxon>Chytriomyces</taxon>
    </lineage>
</organism>
<feature type="compositionally biased region" description="Polar residues" evidence="3">
    <location>
        <begin position="12"/>
        <end position="33"/>
    </location>
</feature>
<dbReference type="Pfam" id="PF01590">
    <property type="entry name" value="GAF"/>
    <property type="match status" value="2"/>
</dbReference>
<name>A0A507FK82_9FUNG</name>
<dbReference type="InterPro" id="IPR011989">
    <property type="entry name" value="ARM-like"/>
</dbReference>
<protein>
    <recommendedName>
        <fullName evidence="4">Guanylate cyclase domain-containing protein</fullName>
    </recommendedName>
</protein>
<dbReference type="PANTHER" id="PTHR43155">
    <property type="entry name" value="CYCLIC DI-GMP PHOSPHODIESTERASE PA4108-RELATED"/>
    <property type="match status" value="1"/>
</dbReference>
<dbReference type="EMBL" id="QEAP01000070">
    <property type="protein sequence ID" value="TPX75726.1"/>
    <property type="molecule type" value="Genomic_DNA"/>
</dbReference>
<evidence type="ECO:0000313" key="6">
    <source>
        <dbReference type="Proteomes" id="UP000320333"/>
    </source>
</evidence>
<dbReference type="InterPro" id="IPR000225">
    <property type="entry name" value="Armadillo"/>
</dbReference>
<dbReference type="GO" id="GO:0035556">
    <property type="term" value="P:intracellular signal transduction"/>
    <property type="evidence" value="ECO:0007669"/>
    <property type="project" value="InterPro"/>
</dbReference>
<dbReference type="InterPro" id="IPR016024">
    <property type="entry name" value="ARM-type_fold"/>
</dbReference>
<accession>A0A507FK82</accession>
<dbReference type="SUPFAM" id="SSF55073">
    <property type="entry name" value="Nucleotide cyclase"/>
    <property type="match status" value="1"/>
</dbReference>
<dbReference type="Proteomes" id="UP000320333">
    <property type="component" value="Unassembled WGS sequence"/>
</dbReference>
<feature type="region of interest" description="Disordered" evidence="3">
    <location>
        <begin position="213"/>
        <end position="265"/>
    </location>
</feature>
<dbReference type="InterPro" id="IPR003018">
    <property type="entry name" value="GAF"/>
</dbReference>
<sequence>MQLEVDALTVNGKPQQVSMSETSPQLITQNPDSNDTEHSNLRDTSLDHDVRQVKFKPYKQGEGKPFQTAIQLPDRNFVPAKSAPSTTTTPNCLGLPSSAIATIKANMLMKDSDNMKYLKRFTLSPHAALSAKLCKQNTTHMDVPESQRPPKFPSLNVLNPGVCATPSAHKVKSRESLPPMKFTTEFSKVATETLFSDKPDGWPLHQSVIKHAAHDNATARKDSPKKRLDEYAASKKSHANIEGVTLSTSSSSQPASQENNEDGREIRDQLTVAKEEIIMEDNLLSLTDSVCMLPDVKAALDSLISIASRNDVIAKDSIFDHGGVPILLHLMKKFDKELEVQAKAARLLEIMGRANPLTFKALYKQNGFIRVFTALQLMYDKVSCAKPENSEVQISQKEPSVVDPDGATKPVVPNTANSIHPSDAIRDMISSNLTTEAIERAVVQSSRNSQALTRKCCLMLQNLNELLHMTEAVAGVTRNLEKSLYLAAKSAQTILNCEKALIYLVDEFTGGLFAADFDPALSALEKSVICDRKYPLKSGSLAGHCYESKCAINIKENAHNRSNFNLEVDSRGLSSKVDSVLCIPLLSENGTVFGVIECINKLDADKVVAFNVEDEYLMKRVSAQLQFVSAYVNTCEKLRSMEGRYKLAVEAAGILKGSTSLKDLALTIIEKARDLLTADRCSVFLFDAASNELTSTVQFNDAKHKIQIPSNAGIAGHTFTHGEVINISQVHSDPRFHNAIDKDTGYNTRSILSVPLRTPDGRSFGVIQMLNKNIGPFTSDDVTMLEYFASQATAALDKEELISTKNNLTQMLNNTRVHLHQILDTVTNVVITIDKDGIVRNVNHPSLMDASVELPQHFHALFGSDNAKIVADIDRVLVSEEPVDVSNATLMVSNKLRSINYNVTCIKEFNIGSHEIERLVVVRIEDISVTRKAVSTLGRYITPELTERVMSEAGNALELKKMEASVLYINLRQYAALSEKLDSDAYLTWIHHHFTVLANDIASEEGVIDKFDRGTFSVIFGSDSQKDPLRACQCAMRMKRSLESLNEMLNGFGRPEVDLTFGMDMGTVMTAFIGNPERAELVRVGEPISLARRMDQLSQTYNVDMVVTESMFKEVSAYYHLRELDQVVYRTSSVARMEPIKVYAVFGEKKVVQTDATIEAVDLYSKGLTFYRRRQFKTAVEFFQSALGVLPEDGPSKAMLSRCKLYVDQPPPIQDWDGSYAIYM</sequence>
<dbReference type="SMART" id="SM00065">
    <property type="entry name" value="GAF"/>
    <property type="match status" value="2"/>
</dbReference>
<comment type="caution">
    <text evidence="5">The sequence shown here is derived from an EMBL/GenBank/DDBJ whole genome shotgun (WGS) entry which is preliminary data.</text>
</comment>
<dbReference type="GO" id="GO:0009190">
    <property type="term" value="P:cyclic nucleotide biosynthetic process"/>
    <property type="evidence" value="ECO:0007669"/>
    <property type="project" value="InterPro"/>
</dbReference>
<dbReference type="InterPro" id="IPR001054">
    <property type="entry name" value="A/G_cyclase"/>
</dbReference>
<dbReference type="InterPro" id="IPR029016">
    <property type="entry name" value="GAF-like_dom_sf"/>
</dbReference>
<dbReference type="SUPFAM" id="SSF48371">
    <property type="entry name" value="ARM repeat"/>
    <property type="match status" value="1"/>
</dbReference>
<feature type="repeat" description="TPR" evidence="2">
    <location>
        <begin position="1160"/>
        <end position="1193"/>
    </location>
</feature>
<keyword evidence="2" id="KW-0802">TPR repeat</keyword>
<evidence type="ECO:0000259" key="4">
    <source>
        <dbReference type="PROSITE" id="PS50125"/>
    </source>
</evidence>
<dbReference type="PROSITE" id="PS50125">
    <property type="entry name" value="GUANYLATE_CYCLASE_2"/>
    <property type="match status" value="1"/>
</dbReference>
<feature type="domain" description="Guanylate cyclase" evidence="4">
    <location>
        <begin position="965"/>
        <end position="1095"/>
    </location>
</feature>
<dbReference type="AlphaFoldDB" id="A0A507FK82"/>
<evidence type="ECO:0000256" key="2">
    <source>
        <dbReference type="PROSITE-ProRule" id="PRU00339"/>
    </source>
</evidence>
<dbReference type="Gene3D" id="1.25.10.10">
    <property type="entry name" value="Leucine-rich Repeat Variant"/>
    <property type="match status" value="1"/>
</dbReference>
<dbReference type="PROSITE" id="PS50176">
    <property type="entry name" value="ARM_REPEAT"/>
    <property type="match status" value="1"/>
</dbReference>
<keyword evidence="6" id="KW-1185">Reference proteome</keyword>
<evidence type="ECO:0000313" key="5">
    <source>
        <dbReference type="EMBL" id="TPX75726.1"/>
    </source>
</evidence>
<dbReference type="PROSITE" id="PS50005">
    <property type="entry name" value="TPR"/>
    <property type="match status" value="1"/>
</dbReference>
<dbReference type="Gene3D" id="3.30.70.1230">
    <property type="entry name" value="Nucleotide cyclase"/>
    <property type="match status" value="1"/>
</dbReference>
<feature type="region of interest" description="Disordered" evidence="3">
    <location>
        <begin position="1"/>
        <end position="43"/>
    </location>
</feature>